<evidence type="ECO:0000313" key="4">
    <source>
        <dbReference type="Proteomes" id="UP000275078"/>
    </source>
</evidence>
<dbReference type="InterPro" id="IPR000210">
    <property type="entry name" value="BTB/POZ_dom"/>
</dbReference>
<dbReference type="SMART" id="SM00225">
    <property type="entry name" value="BTB"/>
    <property type="match status" value="1"/>
</dbReference>
<reference evidence="3 4" key="1">
    <citation type="journal article" date="2018" name="Nat. Ecol. Evol.">
        <title>Pezizomycetes genomes reveal the molecular basis of ectomycorrhizal truffle lifestyle.</title>
        <authorList>
            <person name="Murat C."/>
            <person name="Payen T."/>
            <person name="Noel B."/>
            <person name="Kuo A."/>
            <person name="Morin E."/>
            <person name="Chen J."/>
            <person name="Kohler A."/>
            <person name="Krizsan K."/>
            <person name="Balestrini R."/>
            <person name="Da Silva C."/>
            <person name="Montanini B."/>
            <person name="Hainaut M."/>
            <person name="Levati E."/>
            <person name="Barry K.W."/>
            <person name="Belfiori B."/>
            <person name="Cichocki N."/>
            <person name="Clum A."/>
            <person name="Dockter R.B."/>
            <person name="Fauchery L."/>
            <person name="Guy J."/>
            <person name="Iotti M."/>
            <person name="Le Tacon F."/>
            <person name="Lindquist E.A."/>
            <person name="Lipzen A."/>
            <person name="Malagnac F."/>
            <person name="Mello A."/>
            <person name="Molinier V."/>
            <person name="Miyauchi S."/>
            <person name="Poulain J."/>
            <person name="Riccioni C."/>
            <person name="Rubini A."/>
            <person name="Sitrit Y."/>
            <person name="Splivallo R."/>
            <person name="Traeger S."/>
            <person name="Wang M."/>
            <person name="Zifcakova L."/>
            <person name="Wipf D."/>
            <person name="Zambonelli A."/>
            <person name="Paolocci F."/>
            <person name="Nowrousian M."/>
            <person name="Ottonello S."/>
            <person name="Baldrian P."/>
            <person name="Spatafora J.W."/>
            <person name="Henrissat B."/>
            <person name="Nagy L.G."/>
            <person name="Aury J.M."/>
            <person name="Wincker P."/>
            <person name="Grigoriev I.V."/>
            <person name="Bonfante P."/>
            <person name="Martin F.M."/>
        </authorList>
    </citation>
    <scope>NUCLEOTIDE SEQUENCE [LARGE SCALE GENOMIC DNA]</scope>
    <source>
        <strain evidence="3 4">RN42</strain>
    </source>
</reference>
<feature type="region of interest" description="Disordered" evidence="1">
    <location>
        <begin position="18"/>
        <end position="63"/>
    </location>
</feature>
<accession>A0A3N4HSB9</accession>
<name>A0A3N4HSB9_ASCIM</name>
<dbReference type="SUPFAM" id="SSF54695">
    <property type="entry name" value="POZ domain"/>
    <property type="match status" value="1"/>
</dbReference>
<evidence type="ECO:0000313" key="3">
    <source>
        <dbReference type="EMBL" id="RPA76197.1"/>
    </source>
</evidence>
<dbReference type="EMBL" id="ML119749">
    <property type="protein sequence ID" value="RPA76197.1"/>
    <property type="molecule type" value="Genomic_DNA"/>
</dbReference>
<dbReference type="AlphaFoldDB" id="A0A3N4HSB9"/>
<dbReference type="STRING" id="1160509.A0A3N4HSB9"/>
<protein>
    <recommendedName>
        <fullName evidence="2">BTB domain-containing protein</fullName>
    </recommendedName>
</protein>
<sequence>MQSNCDLELIVVAVDSDSLESRQPQTNPTKTFPAAQTSGTVHDLTSTIEEEPTTEDRSSGTDTRATIRGGYTCPVCDEEGFAKAEFRTHVISGCTKYETEPSLKTSQLSALATHPVDADNVFSEEGDLLLSVGDDGDGSGTNFLVHSKVLCAASPLFSKMFSYSSPFSEGQRLKLWRYGIDDPVVVEFDDEPDVFRILLLILFHRNSQLRLRLKTVDFARLAVIVDKYELHSAVKMWARVWKKSIKPPKDRVEKFCRKAPWLLMIGWVFGYTDIFEDATNFICRNFVIEGDSLVWHDDENEESVSLMNETPDIVIERMAKLVQTLKEEIKDSIRQEQTTRLLDIGRCCKVRTSMFTRNSNRVCDYFQLGLIHEYREREAGGMLCPGKDEHAGGLSLQAICSNLLSDAIPTLDTPAPPPAGSSTDHADCYWLKPVHERFKDRVESIGLKLSDFPSRKVV</sequence>
<keyword evidence="4" id="KW-1185">Reference proteome</keyword>
<dbReference type="InterPro" id="IPR011333">
    <property type="entry name" value="SKP1/BTB/POZ_sf"/>
</dbReference>
<gene>
    <name evidence="3" type="ORF">BJ508DRAFT_379592</name>
</gene>
<proteinExistence type="predicted"/>
<organism evidence="3 4">
    <name type="scientific">Ascobolus immersus RN42</name>
    <dbReference type="NCBI Taxonomy" id="1160509"/>
    <lineage>
        <taxon>Eukaryota</taxon>
        <taxon>Fungi</taxon>
        <taxon>Dikarya</taxon>
        <taxon>Ascomycota</taxon>
        <taxon>Pezizomycotina</taxon>
        <taxon>Pezizomycetes</taxon>
        <taxon>Pezizales</taxon>
        <taxon>Ascobolaceae</taxon>
        <taxon>Ascobolus</taxon>
    </lineage>
</organism>
<dbReference type="Gene3D" id="3.30.710.10">
    <property type="entry name" value="Potassium Channel Kv1.1, Chain A"/>
    <property type="match status" value="1"/>
</dbReference>
<dbReference type="Proteomes" id="UP000275078">
    <property type="component" value="Unassembled WGS sequence"/>
</dbReference>
<dbReference type="PROSITE" id="PS50097">
    <property type="entry name" value="BTB"/>
    <property type="match status" value="1"/>
</dbReference>
<dbReference type="OrthoDB" id="5275938at2759"/>
<evidence type="ECO:0000256" key="1">
    <source>
        <dbReference type="SAM" id="MobiDB-lite"/>
    </source>
</evidence>
<evidence type="ECO:0000259" key="2">
    <source>
        <dbReference type="PROSITE" id="PS50097"/>
    </source>
</evidence>
<feature type="compositionally biased region" description="Polar residues" evidence="1">
    <location>
        <begin position="21"/>
        <end position="47"/>
    </location>
</feature>
<dbReference type="CDD" id="cd18186">
    <property type="entry name" value="BTB_POZ_ZBTB_KLHL-like"/>
    <property type="match status" value="1"/>
</dbReference>
<feature type="domain" description="BTB" evidence="2">
    <location>
        <begin position="126"/>
        <end position="211"/>
    </location>
</feature>